<keyword evidence="2" id="KW-0436">Ligase</keyword>
<keyword evidence="2" id="KW-0030">Aminoacyl-tRNA synthetase</keyword>
<proteinExistence type="evidence at transcript level"/>
<organism evidence="2">
    <name type="scientific">Guillardia theta</name>
    <name type="common">Cryptophyte</name>
    <name type="synonym">Cryptomonas phi</name>
    <dbReference type="NCBI Taxonomy" id="55529"/>
    <lineage>
        <taxon>Eukaryota</taxon>
        <taxon>Cryptophyceae</taxon>
        <taxon>Pyrenomonadales</taxon>
        <taxon>Geminigeraceae</taxon>
        <taxon>Guillardia</taxon>
    </lineage>
</organism>
<dbReference type="EMBL" id="AJ937535">
    <property type="protein sequence ID" value="CAI77911.1"/>
    <property type="molecule type" value="mRNA"/>
</dbReference>
<feature type="non-terminal residue" evidence="2">
    <location>
        <position position="151"/>
    </location>
</feature>
<evidence type="ECO:0000313" key="2">
    <source>
        <dbReference type="EMBL" id="CAI77911.1"/>
    </source>
</evidence>
<protein>
    <submittedName>
        <fullName evidence="2">Phenylalanine-tRNA synthetase</fullName>
        <ecNumber evidence="2">6.1.1.20</ecNumber>
    </submittedName>
</protein>
<name>A0PCY9_GUITH</name>
<feature type="chain" id="PRO_5002628160" evidence="1">
    <location>
        <begin position="23"/>
        <end position="151"/>
    </location>
</feature>
<keyword evidence="1" id="KW-0732">Signal</keyword>
<dbReference type="InterPro" id="IPR045864">
    <property type="entry name" value="aa-tRNA-synth_II/BPL/LPL"/>
</dbReference>
<gene>
    <name evidence="2" type="primary">mpheS</name>
</gene>
<dbReference type="EC" id="6.1.1.20" evidence="2"/>
<evidence type="ECO:0000256" key="1">
    <source>
        <dbReference type="SAM" id="SignalP"/>
    </source>
</evidence>
<dbReference type="AlphaFoldDB" id="A0PCY9"/>
<dbReference type="Gene3D" id="3.30.930.10">
    <property type="entry name" value="Bira Bifunctional Protein, Domain 2"/>
    <property type="match status" value="1"/>
</dbReference>
<feature type="signal peptide" evidence="1">
    <location>
        <begin position="1"/>
        <end position="22"/>
    </location>
</feature>
<accession>A0PCY9</accession>
<reference evidence="2" key="1">
    <citation type="submission" date="2005-04" db="EMBL/GenBank/DDBJ databases">
        <title>Protein Targeting into the Complex Plastid of Cryptophytes.</title>
        <authorList>
            <person name="Gould S.B."/>
            <person name="Sommer M.S."/>
            <person name="Maier U.G."/>
        </authorList>
    </citation>
    <scope>NUCLEOTIDE SEQUENCE</scope>
</reference>
<sequence>MIRTRPTAYAIFGISLAAAAHAFKPIGFMGPSTRFLHTSMRNVKSLCPKTAAPLRSFKSSRPSLSRVEMSSTVGIDWAKELLSEHPENNVTPYIADLVGRNLQLKKAHPLNIIKKKIEDYFASRDAEFECRDSLYPCGRQTAVLRRCPRSQ</sequence>
<dbReference type="GO" id="GO:0004826">
    <property type="term" value="F:phenylalanine-tRNA ligase activity"/>
    <property type="evidence" value="ECO:0007669"/>
    <property type="project" value="UniProtKB-EC"/>
</dbReference>